<feature type="region of interest" description="Disordered" evidence="6">
    <location>
        <begin position="257"/>
        <end position="283"/>
    </location>
</feature>
<keyword evidence="3" id="KW-0813">Transport</keyword>
<dbReference type="PANTHER" id="PTHR43776:SF7">
    <property type="entry name" value="D,D-DIPEPTIDE TRANSPORT ATP-BINDING PROTEIN DDPF-RELATED"/>
    <property type="match status" value="1"/>
</dbReference>
<dbReference type="EMBL" id="JBBLZC010000029">
    <property type="protein sequence ID" value="MEK0085562.1"/>
    <property type="molecule type" value="Genomic_DNA"/>
</dbReference>
<dbReference type="PANTHER" id="PTHR43776">
    <property type="entry name" value="TRANSPORT ATP-BINDING PROTEIN"/>
    <property type="match status" value="1"/>
</dbReference>
<dbReference type="InterPro" id="IPR003593">
    <property type="entry name" value="AAA+_ATPase"/>
</dbReference>
<feature type="domain" description="ABC transporter" evidence="7">
    <location>
        <begin position="7"/>
        <end position="251"/>
    </location>
</feature>
<dbReference type="SMART" id="SM00382">
    <property type="entry name" value="AAA"/>
    <property type="match status" value="1"/>
</dbReference>
<evidence type="ECO:0000313" key="8">
    <source>
        <dbReference type="EMBL" id="MEK0085562.1"/>
    </source>
</evidence>
<dbReference type="Gene3D" id="3.40.50.300">
    <property type="entry name" value="P-loop containing nucleotide triphosphate hydrolases"/>
    <property type="match status" value="1"/>
</dbReference>
<evidence type="ECO:0000313" key="9">
    <source>
        <dbReference type="Proteomes" id="UP001375743"/>
    </source>
</evidence>
<dbReference type="CDD" id="cd03257">
    <property type="entry name" value="ABC_NikE_OppD_transporters"/>
    <property type="match status" value="1"/>
</dbReference>
<evidence type="ECO:0000256" key="6">
    <source>
        <dbReference type="SAM" id="MobiDB-lite"/>
    </source>
</evidence>
<dbReference type="InterPro" id="IPR003439">
    <property type="entry name" value="ABC_transporter-like_ATP-bd"/>
</dbReference>
<comment type="similarity">
    <text evidence="2">Belongs to the ABC transporter superfamily.</text>
</comment>
<keyword evidence="4" id="KW-0547">Nucleotide-binding</keyword>
<keyword evidence="9" id="KW-1185">Reference proteome</keyword>
<dbReference type="RefSeq" id="WP_418161410.1">
    <property type="nucleotide sequence ID" value="NZ_JBBLZC010000029.1"/>
</dbReference>
<name>A0ABU8Y045_9PROT</name>
<dbReference type="Pfam" id="PF08352">
    <property type="entry name" value="oligo_HPY"/>
    <property type="match status" value="1"/>
</dbReference>
<keyword evidence="5 8" id="KW-0067">ATP-binding</keyword>
<dbReference type="InterPro" id="IPR050319">
    <property type="entry name" value="ABC_transp_ATP-bind"/>
</dbReference>
<comment type="caution">
    <text evidence="8">The sequence shown here is derived from an EMBL/GenBank/DDBJ whole genome shotgun (WGS) entry which is preliminary data.</text>
</comment>
<evidence type="ECO:0000256" key="2">
    <source>
        <dbReference type="ARBA" id="ARBA00005417"/>
    </source>
</evidence>
<feature type="compositionally biased region" description="Pro residues" evidence="6">
    <location>
        <begin position="270"/>
        <end position="281"/>
    </location>
</feature>
<dbReference type="InterPro" id="IPR013563">
    <property type="entry name" value="Oligopep_ABC_C"/>
</dbReference>
<evidence type="ECO:0000256" key="1">
    <source>
        <dbReference type="ARBA" id="ARBA00004417"/>
    </source>
</evidence>
<dbReference type="PROSITE" id="PS00211">
    <property type="entry name" value="ABC_TRANSPORTER_1"/>
    <property type="match status" value="1"/>
</dbReference>
<evidence type="ECO:0000256" key="5">
    <source>
        <dbReference type="ARBA" id="ARBA00022840"/>
    </source>
</evidence>
<dbReference type="SUPFAM" id="SSF52540">
    <property type="entry name" value="P-loop containing nucleoside triphosphate hydrolases"/>
    <property type="match status" value="1"/>
</dbReference>
<dbReference type="InterPro" id="IPR017871">
    <property type="entry name" value="ABC_transporter-like_CS"/>
</dbReference>
<reference evidence="8 9" key="1">
    <citation type="submission" date="2024-01" db="EMBL/GenBank/DDBJ databases">
        <title>Multi-omics insights into the function and evolution of sodium benzoate biodegradation pathways in Benzoatithermus flavus gen. nov., sp. nov. from hot spring.</title>
        <authorList>
            <person name="Hu C.-J."/>
            <person name="Li W.-J."/>
        </authorList>
    </citation>
    <scope>NUCLEOTIDE SEQUENCE [LARGE SCALE GENOMIC DNA]</scope>
    <source>
        <strain evidence="8 9">SYSU G07066</strain>
    </source>
</reference>
<evidence type="ECO:0000256" key="4">
    <source>
        <dbReference type="ARBA" id="ARBA00022741"/>
    </source>
</evidence>
<sequence length="317" mass="34451">MTGQPLLLVENLVTSFPLEGGGRIHAVNGVDLGLQRGETLGIVGESGCGKSTLVRSILRLVEPASGRVRFEGEDLLGLSKPALRRRRRDMQLVFQDPMASLDPRFTVGRSLAEPLVVHGLGNRAERQARVAELLETVGLDPGAASRYPHEFSGGQRQRIGIARAIALAPKLVVLDEPVSALDVSIQSQVLNLLMDLKERLGLSYLFISHDLGVVHAISDRVAVMYLGRIVETASAERLFTDPAHPYTEALLAAVPQPDPARRRRRAPLEGEPPSPERPPSGCPFHPRCPKAMAVCRAVVPEPRQLSAGHEVRCHLYG</sequence>
<proteinExistence type="inferred from homology"/>
<evidence type="ECO:0000256" key="3">
    <source>
        <dbReference type="ARBA" id="ARBA00022448"/>
    </source>
</evidence>
<dbReference type="PROSITE" id="PS50893">
    <property type="entry name" value="ABC_TRANSPORTER_2"/>
    <property type="match status" value="1"/>
</dbReference>
<dbReference type="GO" id="GO:0005524">
    <property type="term" value="F:ATP binding"/>
    <property type="evidence" value="ECO:0007669"/>
    <property type="project" value="UniProtKB-KW"/>
</dbReference>
<protein>
    <submittedName>
        <fullName evidence="8">ABC transporter ATP-binding protein</fullName>
    </submittedName>
</protein>
<dbReference type="InterPro" id="IPR027417">
    <property type="entry name" value="P-loop_NTPase"/>
</dbReference>
<organism evidence="8 9">
    <name type="scientific">Benzoatithermus flavus</name>
    <dbReference type="NCBI Taxonomy" id="3108223"/>
    <lineage>
        <taxon>Bacteria</taxon>
        <taxon>Pseudomonadati</taxon>
        <taxon>Pseudomonadota</taxon>
        <taxon>Alphaproteobacteria</taxon>
        <taxon>Geminicoccales</taxon>
        <taxon>Geminicoccaceae</taxon>
        <taxon>Benzoatithermus</taxon>
    </lineage>
</organism>
<gene>
    <name evidence="8" type="ORF">U1T56_20610</name>
</gene>
<dbReference type="Pfam" id="PF00005">
    <property type="entry name" value="ABC_tran"/>
    <property type="match status" value="1"/>
</dbReference>
<dbReference type="NCBIfam" id="TIGR01727">
    <property type="entry name" value="oligo_HPY"/>
    <property type="match status" value="1"/>
</dbReference>
<evidence type="ECO:0000259" key="7">
    <source>
        <dbReference type="PROSITE" id="PS50893"/>
    </source>
</evidence>
<comment type="subcellular location">
    <subcellularLocation>
        <location evidence="1">Cell inner membrane</location>
        <topology evidence="1">Peripheral membrane protein</topology>
    </subcellularLocation>
</comment>
<dbReference type="Proteomes" id="UP001375743">
    <property type="component" value="Unassembled WGS sequence"/>
</dbReference>
<accession>A0ABU8Y045</accession>